<feature type="region of interest" description="Disordered" evidence="6">
    <location>
        <begin position="68"/>
        <end position="130"/>
    </location>
</feature>
<accession>A0ABS4Z6S3</accession>
<evidence type="ECO:0000256" key="1">
    <source>
        <dbReference type="ARBA" id="ARBA00004162"/>
    </source>
</evidence>
<dbReference type="InterPro" id="IPR007168">
    <property type="entry name" value="Phageshock_PspC_N"/>
</dbReference>
<evidence type="ECO:0000256" key="6">
    <source>
        <dbReference type="SAM" id="MobiDB-lite"/>
    </source>
</evidence>
<gene>
    <name evidence="9" type="ORF">JOF54_001397</name>
</gene>
<comment type="caution">
    <text evidence="9">The sequence shown here is derived from an EMBL/GenBank/DDBJ whole genome shotgun (WGS) entry which is preliminary data.</text>
</comment>
<evidence type="ECO:0000256" key="2">
    <source>
        <dbReference type="ARBA" id="ARBA00022475"/>
    </source>
</evidence>
<dbReference type="InterPro" id="IPR052027">
    <property type="entry name" value="PspC"/>
</dbReference>
<evidence type="ECO:0000313" key="10">
    <source>
        <dbReference type="Proteomes" id="UP000758168"/>
    </source>
</evidence>
<dbReference type="EMBL" id="JAGIOB010000001">
    <property type="protein sequence ID" value="MBP2416475.1"/>
    <property type="molecule type" value="Genomic_DNA"/>
</dbReference>
<name>A0ABS4Z6S3_9ACTN</name>
<reference evidence="9 10" key="1">
    <citation type="submission" date="2021-03" db="EMBL/GenBank/DDBJ databases">
        <title>Sequencing the genomes of 1000 actinobacteria strains.</title>
        <authorList>
            <person name="Klenk H.-P."/>
        </authorList>
    </citation>
    <scope>NUCLEOTIDE SEQUENCE [LARGE SCALE GENOMIC DNA]</scope>
    <source>
        <strain evidence="9 10">DSM 12936</strain>
    </source>
</reference>
<protein>
    <submittedName>
        <fullName evidence="9">Phage shock protein PspC (Stress-responsive transcriptional regulator)</fullName>
    </submittedName>
</protein>
<evidence type="ECO:0000256" key="7">
    <source>
        <dbReference type="SAM" id="Phobius"/>
    </source>
</evidence>
<keyword evidence="5 7" id="KW-0472">Membrane</keyword>
<proteinExistence type="predicted"/>
<dbReference type="Proteomes" id="UP000758168">
    <property type="component" value="Unassembled WGS sequence"/>
</dbReference>
<keyword evidence="3 7" id="KW-0812">Transmembrane</keyword>
<dbReference type="PANTHER" id="PTHR33885">
    <property type="entry name" value="PHAGE SHOCK PROTEIN C"/>
    <property type="match status" value="1"/>
</dbReference>
<comment type="subcellular location">
    <subcellularLocation>
        <location evidence="1">Cell membrane</location>
        <topology evidence="1">Single-pass membrane protein</topology>
    </subcellularLocation>
</comment>
<dbReference type="Pfam" id="PF04024">
    <property type="entry name" value="PspC"/>
    <property type="match status" value="1"/>
</dbReference>
<feature type="transmembrane region" description="Helical" evidence="7">
    <location>
        <begin position="40"/>
        <end position="64"/>
    </location>
</feature>
<sequence>MNHPTQGPKRLTRSRDDKVVSGLCGGLARYLNMDPSLVRILTVVLTLVTSGAALLVYVIALLVVPEDDRVSPPPPRVPPTAWPPQPPSGVAGPAPQDPVWGREGAPWEQPQVGAPVTDRPVGPGRPEDDR</sequence>
<evidence type="ECO:0000313" key="9">
    <source>
        <dbReference type="EMBL" id="MBP2416475.1"/>
    </source>
</evidence>
<keyword evidence="2" id="KW-1003">Cell membrane</keyword>
<evidence type="ECO:0000256" key="5">
    <source>
        <dbReference type="ARBA" id="ARBA00023136"/>
    </source>
</evidence>
<evidence type="ECO:0000259" key="8">
    <source>
        <dbReference type="Pfam" id="PF04024"/>
    </source>
</evidence>
<dbReference type="RefSeq" id="WP_210054224.1">
    <property type="nucleotide sequence ID" value="NZ_BAAAMH010000015.1"/>
</dbReference>
<evidence type="ECO:0000256" key="3">
    <source>
        <dbReference type="ARBA" id="ARBA00022692"/>
    </source>
</evidence>
<organism evidence="9 10">
    <name type="scientific">Microlunatus capsulatus</name>
    <dbReference type="NCBI Taxonomy" id="99117"/>
    <lineage>
        <taxon>Bacteria</taxon>
        <taxon>Bacillati</taxon>
        <taxon>Actinomycetota</taxon>
        <taxon>Actinomycetes</taxon>
        <taxon>Propionibacteriales</taxon>
        <taxon>Propionibacteriaceae</taxon>
        <taxon>Microlunatus</taxon>
    </lineage>
</organism>
<keyword evidence="4 7" id="KW-1133">Transmembrane helix</keyword>
<evidence type="ECO:0000256" key="4">
    <source>
        <dbReference type="ARBA" id="ARBA00022989"/>
    </source>
</evidence>
<feature type="domain" description="Phage shock protein PspC N-terminal" evidence="8">
    <location>
        <begin position="9"/>
        <end position="66"/>
    </location>
</feature>
<dbReference type="PANTHER" id="PTHR33885:SF3">
    <property type="entry name" value="PHAGE SHOCK PROTEIN C"/>
    <property type="match status" value="1"/>
</dbReference>
<keyword evidence="10" id="KW-1185">Reference proteome</keyword>
<feature type="compositionally biased region" description="Pro residues" evidence="6">
    <location>
        <begin position="71"/>
        <end position="87"/>
    </location>
</feature>